<dbReference type="AlphaFoldDB" id="A0A1G7JP24"/>
<dbReference type="SUPFAM" id="SSF56112">
    <property type="entry name" value="Protein kinase-like (PK-like)"/>
    <property type="match status" value="1"/>
</dbReference>
<dbReference type="Pfam" id="PF25816">
    <property type="entry name" value="RamC_N"/>
    <property type="match status" value="1"/>
</dbReference>
<evidence type="ECO:0000313" key="3">
    <source>
        <dbReference type="Proteomes" id="UP000199072"/>
    </source>
</evidence>
<reference evidence="2 3" key="1">
    <citation type="submission" date="2016-10" db="EMBL/GenBank/DDBJ databases">
        <authorList>
            <person name="de Groot N.N."/>
        </authorList>
    </citation>
    <scope>NUCLEOTIDE SEQUENCE [LARGE SCALE GENOMIC DNA]</scope>
    <source>
        <strain evidence="2 3">47C3B</strain>
    </source>
</reference>
<organism evidence="2 3">
    <name type="scientific">Mucilaginibacter pineti</name>
    <dbReference type="NCBI Taxonomy" id="1391627"/>
    <lineage>
        <taxon>Bacteria</taxon>
        <taxon>Pseudomonadati</taxon>
        <taxon>Bacteroidota</taxon>
        <taxon>Sphingobacteriia</taxon>
        <taxon>Sphingobacteriales</taxon>
        <taxon>Sphingobacteriaceae</taxon>
        <taxon>Mucilaginibacter</taxon>
    </lineage>
</organism>
<keyword evidence="3" id="KW-1185">Reference proteome</keyword>
<dbReference type="PROSITE" id="PS50011">
    <property type="entry name" value="PROTEIN_KINASE_DOM"/>
    <property type="match status" value="1"/>
</dbReference>
<gene>
    <name evidence="2" type="ORF">SAMN05216464_11564</name>
</gene>
<keyword evidence="2" id="KW-0808">Transferase</keyword>
<dbReference type="SMART" id="SM00220">
    <property type="entry name" value="S_TKc"/>
    <property type="match status" value="1"/>
</dbReference>
<dbReference type="InterPro" id="IPR000719">
    <property type="entry name" value="Prot_kinase_dom"/>
</dbReference>
<dbReference type="EMBL" id="FNAI01000015">
    <property type="protein sequence ID" value="SDF26708.1"/>
    <property type="molecule type" value="Genomic_DNA"/>
</dbReference>
<proteinExistence type="predicted"/>
<keyword evidence="2" id="KW-0723">Serine/threonine-protein kinase</keyword>
<keyword evidence="2" id="KW-0418">Kinase</keyword>
<dbReference type="RefSeq" id="WP_091154144.1">
    <property type="nucleotide sequence ID" value="NZ_FNAI01000015.1"/>
</dbReference>
<dbReference type="InterPro" id="IPR057929">
    <property type="entry name" value="RamC_N"/>
</dbReference>
<protein>
    <submittedName>
        <fullName evidence="2">Serine/threonine protein kinase</fullName>
    </submittedName>
</protein>
<evidence type="ECO:0000259" key="1">
    <source>
        <dbReference type="PROSITE" id="PS50011"/>
    </source>
</evidence>
<dbReference type="OrthoDB" id="9813021at2"/>
<dbReference type="InterPro" id="IPR011009">
    <property type="entry name" value="Kinase-like_dom_sf"/>
</dbReference>
<accession>A0A1G7JP24</accession>
<dbReference type="Pfam" id="PF00069">
    <property type="entry name" value="Pkinase"/>
    <property type="match status" value="1"/>
</dbReference>
<dbReference type="Proteomes" id="UP000199072">
    <property type="component" value="Unassembled WGS sequence"/>
</dbReference>
<dbReference type="GO" id="GO:0004674">
    <property type="term" value="F:protein serine/threonine kinase activity"/>
    <property type="evidence" value="ECO:0007669"/>
    <property type="project" value="UniProtKB-KW"/>
</dbReference>
<dbReference type="Gene3D" id="1.10.510.10">
    <property type="entry name" value="Transferase(Phosphotransferase) domain 1"/>
    <property type="match status" value="1"/>
</dbReference>
<evidence type="ECO:0000313" key="2">
    <source>
        <dbReference type="EMBL" id="SDF26708.1"/>
    </source>
</evidence>
<dbReference type="GO" id="GO:0005524">
    <property type="term" value="F:ATP binding"/>
    <property type="evidence" value="ECO:0007669"/>
    <property type="project" value="InterPro"/>
</dbReference>
<dbReference type="STRING" id="1391627.SAMN05216464_11564"/>
<dbReference type="PANTHER" id="PTHR44167">
    <property type="entry name" value="OVARIAN-SPECIFIC SERINE/THREONINE-PROTEIN KINASE LOK-RELATED"/>
    <property type="match status" value="1"/>
</dbReference>
<dbReference type="PANTHER" id="PTHR44167:SF24">
    <property type="entry name" value="SERINE_THREONINE-PROTEIN KINASE CHK2"/>
    <property type="match status" value="1"/>
</dbReference>
<name>A0A1G7JP24_9SPHI</name>
<sequence length="460" mass="52200">MEKAFNVHLINYAPILKSAGIRFKEDEKTLMVGKASADVGYVILISSRTLDAPKLLQTILPILKKSRAAYRIIKSQQDQYRLNAGAFGDEEAGKVVSIFPNDIAEAKSLLIQLKLVTEKYKGPSILKSQRVSEVIYIQRILNKGHNDFKLIAPDIKNFPFEFPKQYKKRKSTLNLIGKAYLPIQLLRTSTKGNIYKAINLKRLKFDWCLIKQGNPVALDDHFDRDMKDRLQWQKEVHEFLRGKVYTPDVIDHFSSGDYHYLVFNYAEGDSLGNVISDALVGKKWIDLDRPLQQKLLGYFIQAVELVKSIHEAGIVHRDVTDSNLIVLDDGKLCIIDFELSYSFIKCEPNPPFLLGTFGYVAPEQIQHAVPDPAEDIYSLGALLCFVMTGCKTSEFIGNNHQQLKVKLFRLTGEKGLCELVMKCLSYSRSERPDIEMIIATVQNQLLKTLTLNHEKASMAV</sequence>
<feature type="domain" description="Protein kinase" evidence="1">
    <location>
        <begin position="180"/>
        <end position="446"/>
    </location>
</feature>